<dbReference type="Proteomes" id="UP001165366">
    <property type="component" value="Unassembled WGS sequence"/>
</dbReference>
<keyword evidence="4" id="KW-1185">Reference proteome</keyword>
<comment type="similarity">
    <text evidence="1 2">Belongs to the phD/YefM antitoxin family.</text>
</comment>
<dbReference type="InterPro" id="IPR036165">
    <property type="entry name" value="YefM-like_sf"/>
</dbReference>
<name>A0ABS9K8S6_9BACT</name>
<sequence length="94" mass="10727">MSHIQLDRDIRSLSEFRANAASFIEQVKSEHRPLILTQHGKSSAVLIDVEDYQKLLDKIQLLEEIAGAKKELEEGNGTDHKEFMNELRAQYSSS</sequence>
<dbReference type="InterPro" id="IPR006442">
    <property type="entry name" value="Antitoxin_Phd/YefM"/>
</dbReference>
<protein>
    <recommendedName>
        <fullName evidence="2">Antitoxin</fullName>
    </recommendedName>
</protein>
<dbReference type="InterPro" id="IPR051405">
    <property type="entry name" value="phD/YefM_antitoxin"/>
</dbReference>
<evidence type="ECO:0000256" key="1">
    <source>
        <dbReference type="ARBA" id="ARBA00009981"/>
    </source>
</evidence>
<dbReference type="NCBIfam" id="TIGR01552">
    <property type="entry name" value="phd_fam"/>
    <property type="match status" value="1"/>
</dbReference>
<organism evidence="3 4">
    <name type="scientific">Rhodohalobacter sulfatireducens</name>
    <dbReference type="NCBI Taxonomy" id="2911366"/>
    <lineage>
        <taxon>Bacteria</taxon>
        <taxon>Pseudomonadati</taxon>
        <taxon>Balneolota</taxon>
        <taxon>Balneolia</taxon>
        <taxon>Balneolales</taxon>
        <taxon>Balneolaceae</taxon>
        <taxon>Rhodohalobacter</taxon>
    </lineage>
</organism>
<dbReference type="PANTHER" id="PTHR33713:SF11">
    <property type="entry name" value="PREVENT-HOST-DEATH FAMILY PROTEIN"/>
    <property type="match status" value="1"/>
</dbReference>
<accession>A0ABS9K8S6</accession>
<reference evidence="3" key="1">
    <citation type="submission" date="2022-01" db="EMBL/GenBank/DDBJ databases">
        <authorList>
            <person name="Wang Y."/>
        </authorList>
    </citation>
    <scope>NUCLEOTIDE SEQUENCE</scope>
    <source>
        <strain evidence="3">WB101</strain>
    </source>
</reference>
<evidence type="ECO:0000313" key="3">
    <source>
        <dbReference type="EMBL" id="MCG2587255.1"/>
    </source>
</evidence>
<proteinExistence type="inferred from homology"/>
<dbReference type="PANTHER" id="PTHR33713">
    <property type="entry name" value="ANTITOXIN YAFN-RELATED"/>
    <property type="match status" value="1"/>
</dbReference>
<dbReference type="RefSeq" id="WP_237852097.1">
    <property type="nucleotide sequence ID" value="NZ_JAKLWS010000001.1"/>
</dbReference>
<comment type="function">
    <text evidence="2">Antitoxin component of a type II toxin-antitoxin (TA) system.</text>
</comment>
<gene>
    <name evidence="3" type="ORF">L6773_01670</name>
</gene>
<comment type="caution">
    <text evidence="3">The sequence shown here is derived from an EMBL/GenBank/DDBJ whole genome shotgun (WGS) entry which is preliminary data.</text>
</comment>
<evidence type="ECO:0000313" key="4">
    <source>
        <dbReference type="Proteomes" id="UP001165366"/>
    </source>
</evidence>
<dbReference type="EMBL" id="JAKLWS010000001">
    <property type="protein sequence ID" value="MCG2587255.1"/>
    <property type="molecule type" value="Genomic_DNA"/>
</dbReference>
<reference evidence="3" key="2">
    <citation type="submission" date="2024-05" db="EMBL/GenBank/DDBJ databases">
        <title>Rhodohalobacter halophilus gen. nov., sp. nov., a moderately halophilic member of the family Balneolaceae.</title>
        <authorList>
            <person name="Xia J."/>
        </authorList>
    </citation>
    <scope>NUCLEOTIDE SEQUENCE</scope>
    <source>
        <strain evidence="3">WB101</strain>
    </source>
</reference>
<dbReference type="Pfam" id="PF02604">
    <property type="entry name" value="PhdYeFM_antitox"/>
    <property type="match status" value="1"/>
</dbReference>
<evidence type="ECO:0000256" key="2">
    <source>
        <dbReference type="RuleBase" id="RU362080"/>
    </source>
</evidence>
<dbReference type="Gene3D" id="3.40.1620.10">
    <property type="entry name" value="YefM-like domain"/>
    <property type="match status" value="1"/>
</dbReference>
<dbReference type="SUPFAM" id="SSF143120">
    <property type="entry name" value="YefM-like"/>
    <property type="match status" value="1"/>
</dbReference>